<keyword evidence="1" id="KW-0812">Transmembrane</keyword>
<dbReference type="Proteomes" id="UP000192769">
    <property type="component" value="Unassembled WGS sequence"/>
</dbReference>
<keyword evidence="3" id="KW-1185">Reference proteome</keyword>
<dbReference type="OrthoDB" id="6542444at2"/>
<name>A0A1V9DJC1_9GAMM</name>
<dbReference type="RefSeq" id="WP_081139083.1">
    <property type="nucleotide sequence ID" value="NZ_MWUE01000015.1"/>
</dbReference>
<organism evidence="2 3">
    <name type="scientific">Pantoea latae</name>
    <dbReference type="NCBI Taxonomy" id="1964541"/>
    <lineage>
        <taxon>Bacteria</taxon>
        <taxon>Pseudomonadati</taxon>
        <taxon>Pseudomonadota</taxon>
        <taxon>Gammaproteobacteria</taxon>
        <taxon>Enterobacterales</taxon>
        <taxon>Erwiniaceae</taxon>
        <taxon>Pantoea</taxon>
    </lineage>
</organism>
<evidence type="ECO:0000313" key="3">
    <source>
        <dbReference type="Proteomes" id="UP000192769"/>
    </source>
</evidence>
<protein>
    <submittedName>
        <fullName evidence="2">Uncharacterized protein</fullName>
    </submittedName>
</protein>
<keyword evidence="1" id="KW-0472">Membrane</keyword>
<keyword evidence="1" id="KW-1133">Transmembrane helix</keyword>
<accession>A0A1V9DJC1</accession>
<evidence type="ECO:0000313" key="2">
    <source>
        <dbReference type="EMBL" id="OQP33950.1"/>
    </source>
</evidence>
<evidence type="ECO:0000256" key="1">
    <source>
        <dbReference type="SAM" id="Phobius"/>
    </source>
</evidence>
<reference evidence="2 3" key="1">
    <citation type="submission" date="2017-02" db="EMBL/GenBank/DDBJ databases">
        <title>Whole genome shotgun sequence of Pantoea agglomerans strain AS1 isolated from a cycad, Zamia floridana in Central Florida, USA.</title>
        <authorList>
            <person name="Lata P."/>
            <person name="Govindarajan S."/>
            <person name="Qi F."/>
            <person name="Li J.-L."/>
            <person name="Maurya S.K."/>
            <person name="Sahoo M.K."/>
        </authorList>
    </citation>
    <scope>NUCLEOTIDE SEQUENCE [LARGE SCALE GENOMIC DNA]</scope>
    <source>
        <strain evidence="2 3">AS1</strain>
    </source>
</reference>
<dbReference type="EMBL" id="MWUE01000015">
    <property type="protein sequence ID" value="OQP33950.1"/>
    <property type="molecule type" value="Genomic_DNA"/>
</dbReference>
<sequence>MAEIHSEIRPRLHKRKLMLGVLMLGMSMLCVVMTILFLYVSSTANRRVEEIRRESRESAARRELKVDQLSKQVTVLQHKLDALPDQTADQTADKVKRVVIQDESTVKP</sequence>
<gene>
    <name evidence="2" type="ORF">B2J69_10265</name>
</gene>
<feature type="transmembrane region" description="Helical" evidence="1">
    <location>
        <begin position="21"/>
        <end position="40"/>
    </location>
</feature>
<proteinExistence type="predicted"/>
<comment type="caution">
    <text evidence="2">The sequence shown here is derived from an EMBL/GenBank/DDBJ whole genome shotgun (WGS) entry which is preliminary data.</text>
</comment>
<dbReference type="AlphaFoldDB" id="A0A1V9DJC1"/>